<dbReference type="PANTHER" id="PTHR42923">
    <property type="entry name" value="PROTOPORPHYRINOGEN OXIDASE"/>
    <property type="match status" value="1"/>
</dbReference>
<organism evidence="3 4">
    <name type="scientific">Powellomyces hirtus</name>
    <dbReference type="NCBI Taxonomy" id="109895"/>
    <lineage>
        <taxon>Eukaryota</taxon>
        <taxon>Fungi</taxon>
        <taxon>Fungi incertae sedis</taxon>
        <taxon>Chytridiomycota</taxon>
        <taxon>Chytridiomycota incertae sedis</taxon>
        <taxon>Chytridiomycetes</taxon>
        <taxon>Spizellomycetales</taxon>
        <taxon>Powellomycetaceae</taxon>
        <taxon>Powellomyces</taxon>
    </lineage>
</organism>
<dbReference type="Pfam" id="PF13450">
    <property type="entry name" value="NAD_binding_8"/>
    <property type="match status" value="1"/>
</dbReference>
<dbReference type="InterPro" id="IPR050464">
    <property type="entry name" value="Zeta_carotene_desat/Oxidored"/>
</dbReference>
<proteinExistence type="predicted"/>
<keyword evidence="2" id="KW-0812">Transmembrane</keyword>
<feature type="compositionally biased region" description="Low complexity" evidence="1">
    <location>
        <begin position="289"/>
        <end position="310"/>
    </location>
</feature>
<protein>
    <recommendedName>
        <fullName evidence="5">Amine oxidase domain-containing protein</fullName>
    </recommendedName>
</protein>
<accession>A0A507EED3</accession>
<evidence type="ECO:0000313" key="4">
    <source>
        <dbReference type="Proteomes" id="UP000318582"/>
    </source>
</evidence>
<dbReference type="EMBL" id="QEAQ01000007">
    <property type="protein sequence ID" value="TPX61530.1"/>
    <property type="molecule type" value="Genomic_DNA"/>
</dbReference>
<dbReference type="AlphaFoldDB" id="A0A507EED3"/>
<dbReference type="Proteomes" id="UP000318582">
    <property type="component" value="Unassembled WGS sequence"/>
</dbReference>
<dbReference type="Gene3D" id="3.50.50.60">
    <property type="entry name" value="FAD/NAD(P)-binding domain"/>
    <property type="match status" value="1"/>
</dbReference>
<dbReference type="SUPFAM" id="SSF51905">
    <property type="entry name" value="FAD/NAD(P)-binding domain"/>
    <property type="match status" value="1"/>
</dbReference>
<feature type="region of interest" description="Disordered" evidence="1">
    <location>
        <begin position="289"/>
        <end position="321"/>
    </location>
</feature>
<feature type="transmembrane region" description="Helical" evidence="2">
    <location>
        <begin position="21"/>
        <end position="43"/>
    </location>
</feature>
<keyword evidence="2" id="KW-1133">Transmembrane helix</keyword>
<comment type="caution">
    <text evidence="3">The sequence shown here is derived from an EMBL/GenBank/DDBJ whole genome shotgun (WGS) entry which is preliminary data.</text>
</comment>
<evidence type="ECO:0008006" key="5">
    <source>
        <dbReference type="Google" id="ProtNLM"/>
    </source>
</evidence>
<gene>
    <name evidence="3" type="ORF">PhCBS80983_g01017</name>
</gene>
<dbReference type="STRING" id="109895.A0A507EED3"/>
<dbReference type="InterPro" id="IPR036188">
    <property type="entry name" value="FAD/NAD-bd_sf"/>
</dbReference>
<name>A0A507EED3_9FUNG</name>
<keyword evidence="2" id="KW-0472">Membrane</keyword>
<keyword evidence="4" id="KW-1185">Reference proteome</keyword>
<evidence type="ECO:0000256" key="1">
    <source>
        <dbReference type="SAM" id="MobiDB-lite"/>
    </source>
</evidence>
<dbReference type="PANTHER" id="PTHR42923:SF17">
    <property type="entry name" value="AMINE OXIDASE DOMAIN-CONTAINING PROTEIN"/>
    <property type="match status" value="1"/>
</dbReference>
<dbReference type="GO" id="GO:0016491">
    <property type="term" value="F:oxidoreductase activity"/>
    <property type="evidence" value="ECO:0007669"/>
    <property type="project" value="TreeGrafter"/>
</dbReference>
<sequence length="605" mass="66418">MRISDPPRSAIAARSRTRGRVAVIGSGLAGLSTAYLLVANGYAVDVYEKAGRLGLAQASIEISDGEDAVVMDVPMRSFFPEHYEHLARMYAYLGIPTHAADNSISFSQYTTRQGEGKEEEEEREGPAVPTFSFSCVKIPFTDTVVSYPDLSFKHARATPWRALMTVVGYLYFLAIVKWLAWTGAFEKRGHGEVDERLRGLSLDAFWDRYAVRDEFVWGAFMPLFCGVCTCDVQTLGRFPAVEILDYVSRAMPFGKMSFVTPGVQAVCTALTQHVDKIFLDTSVVSVHPTTTCSSSGSPSTTYTATTATPSPRLPPTPEPDPPMAVETADGTTRHYDHVIFATQASQAARILRASRRGADDDTPNNMDAQIELLDAFEYVKTVVVCHTDEELMPRDKALWRCMNFFTHQEYTRRGAAAEVESGSLPTPPSPTHNPFPYNTTTTPTCSHYYNKSDPALTTTAATKAATTTRHYFQTTNPYKRPHPAKTLATTYFERVVVTPRSTAALGRLQATQNEQGNAGSRLWFVGSWAWHGIPLLEGCVASSVAAVTAISNCDAPATPIVVPWLTTTTSSDRKQNAGKPISLRQFLLAFLVGCALSWLVKRVVV</sequence>
<reference evidence="3 4" key="1">
    <citation type="journal article" date="2019" name="Sci. Rep.">
        <title>Comparative genomics of chytrid fungi reveal insights into the obligate biotrophic and pathogenic lifestyle of Synchytrium endobioticum.</title>
        <authorList>
            <person name="van de Vossenberg B.T.L.H."/>
            <person name="Warris S."/>
            <person name="Nguyen H.D.T."/>
            <person name="van Gent-Pelzer M.P.E."/>
            <person name="Joly D.L."/>
            <person name="van de Geest H.C."/>
            <person name="Bonants P.J.M."/>
            <person name="Smith D.S."/>
            <person name="Levesque C.A."/>
            <person name="van der Lee T.A.J."/>
        </authorList>
    </citation>
    <scope>NUCLEOTIDE SEQUENCE [LARGE SCALE GENOMIC DNA]</scope>
    <source>
        <strain evidence="3 4">CBS 809.83</strain>
    </source>
</reference>
<evidence type="ECO:0000256" key="2">
    <source>
        <dbReference type="SAM" id="Phobius"/>
    </source>
</evidence>
<feature type="compositionally biased region" description="Pro residues" evidence="1">
    <location>
        <begin position="311"/>
        <end position="321"/>
    </location>
</feature>
<evidence type="ECO:0000313" key="3">
    <source>
        <dbReference type="EMBL" id="TPX61530.1"/>
    </source>
</evidence>